<evidence type="ECO:0000313" key="2">
    <source>
        <dbReference type="EMBL" id="KAK4225970.1"/>
    </source>
</evidence>
<sequence>STTPTCMWPTRMVQISEHTIRVLAFDFGTMAGQYAALSYCWGSQSELEQNPPYKMTTSTFGELQCGVSWLKMPLTLQHAFTLCKSLGIEYIWIDSLCIMQAQCQNDAEAAHDWNTESSKMAAIYSNSKLTIIAASGSSCHSGFLKTDILYGGTVLTTSSAHLPENICFAAWDSSSTSESGFHVDQFSRCTSPLSQRGWAYQEEILSSRYVKFTNTDVLWTCHSDAKCMCREDPASDYLNQWRRRNMESPLKPVFRWTRMLDNYSQRLLSKQFDKLVAISGLARMM</sequence>
<keyword evidence="3" id="KW-1185">Reference proteome</keyword>
<dbReference type="Proteomes" id="UP001301958">
    <property type="component" value="Unassembled WGS sequence"/>
</dbReference>
<proteinExistence type="predicted"/>
<dbReference type="PANTHER" id="PTHR33112:SF9">
    <property type="entry name" value="HETEROKARYON INCOMPATIBILITY DOMAIN-CONTAINING PROTEIN"/>
    <property type="match status" value="1"/>
</dbReference>
<feature type="domain" description="Heterokaryon incompatibility" evidence="1">
    <location>
        <begin position="34"/>
        <end position="202"/>
    </location>
</feature>
<dbReference type="EMBL" id="MU865356">
    <property type="protein sequence ID" value="KAK4225970.1"/>
    <property type="molecule type" value="Genomic_DNA"/>
</dbReference>
<protein>
    <submittedName>
        <fullName evidence="2">Heterokaryon incompatibility protein-domain-containing protein</fullName>
    </submittedName>
</protein>
<accession>A0AAN7BMD2</accession>
<feature type="non-terminal residue" evidence="2">
    <location>
        <position position="285"/>
    </location>
</feature>
<evidence type="ECO:0000259" key="1">
    <source>
        <dbReference type="Pfam" id="PF06985"/>
    </source>
</evidence>
<dbReference type="Pfam" id="PF06985">
    <property type="entry name" value="HET"/>
    <property type="match status" value="1"/>
</dbReference>
<feature type="non-terminal residue" evidence="2">
    <location>
        <position position="1"/>
    </location>
</feature>
<dbReference type="InterPro" id="IPR010730">
    <property type="entry name" value="HET"/>
</dbReference>
<evidence type="ECO:0000313" key="3">
    <source>
        <dbReference type="Proteomes" id="UP001301958"/>
    </source>
</evidence>
<gene>
    <name evidence="2" type="ORF">QBC38DRAFT_345018</name>
</gene>
<comment type="caution">
    <text evidence="2">The sequence shown here is derived from an EMBL/GenBank/DDBJ whole genome shotgun (WGS) entry which is preliminary data.</text>
</comment>
<dbReference type="PANTHER" id="PTHR33112">
    <property type="entry name" value="DOMAIN PROTEIN, PUTATIVE-RELATED"/>
    <property type="match status" value="1"/>
</dbReference>
<reference evidence="2" key="2">
    <citation type="submission" date="2023-05" db="EMBL/GenBank/DDBJ databases">
        <authorList>
            <consortium name="Lawrence Berkeley National Laboratory"/>
            <person name="Steindorff A."/>
            <person name="Hensen N."/>
            <person name="Bonometti L."/>
            <person name="Westerberg I."/>
            <person name="Brannstrom I.O."/>
            <person name="Guillou S."/>
            <person name="Cros-Aarteil S."/>
            <person name="Calhoun S."/>
            <person name="Haridas S."/>
            <person name="Kuo A."/>
            <person name="Mondo S."/>
            <person name="Pangilinan J."/>
            <person name="Riley R."/>
            <person name="Labutti K."/>
            <person name="Andreopoulos B."/>
            <person name="Lipzen A."/>
            <person name="Chen C."/>
            <person name="Yanf M."/>
            <person name="Daum C."/>
            <person name="Ng V."/>
            <person name="Clum A."/>
            <person name="Ohm R."/>
            <person name="Martin F."/>
            <person name="Silar P."/>
            <person name="Natvig D."/>
            <person name="Lalanne C."/>
            <person name="Gautier V."/>
            <person name="Ament-Velasquez S.L."/>
            <person name="Kruys A."/>
            <person name="Hutchinson M.I."/>
            <person name="Powell A.J."/>
            <person name="Barry K."/>
            <person name="Miller A.N."/>
            <person name="Grigoriev I.V."/>
            <person name="Debuchy R."/>
            <person name="Gladieux P."/>
            <person name="Thoren M.H."/>
            <person name="Johannesson H."/>
        </authorList>
    </citation>
    <scope>NUCLEOTIDE SEQUENCE</scope>
    <source>
        <strain evidence="2">CBS 990.96</strain>
    </source>
</reference>
<name>A0AAN7BMD2_9PEZI</name>
<organism evidence="2 3">
    <name type="scientific">Podospora fimiseda</name>
    <dbReference type="NCBI Taxonomy" id="252190"/>
    <lineage>
        <taxon>Eukaryota</taxon>
        <taxon>Fungi</taxon>
        <taxon>Dikarya</taxon>
        <taxon>Ascomycota</taxon>
        <taxon>Pezizomycotina</taxon>
        <taxon>Sordariomycetes</taxon>
        <taxon>Sordariomycetidae</taxon>
        <taxon>Sordariales</taxon>
        <taxon>Podosporaceae</taxon>
        <taxon>Podospora</taxon>
    </lineage>
</organism>
<reference evidence="2" key="1">
    <citation type="journal article" date="2023" name="Mol. Phylogenet. Evol.">
        <title>Genome-scale phylogeny and comparative genomics of the fungal order Sordariales.</title>
        <authorList>
            <person name="Hensen N."/>
            <person name="Bonometti L."/>
            <person name="Westerberg I."/>
            <person name="Brannstrom I.O."/>
            <person name="Guillou S."/>
            <person name="Cros-Aarteil S."/>
            <person name="Calhoun S."/>
            <person name="Haridas S."/>
            <person name="Kuo A."/>
            <person name="Mondo S."/>
            <person name="Pangilinan J."/>
            <person name="Riley R."/>
            <person name="LaButti K."/>
            <person name="Andreopoulos B."/>
            <person name="Lipzen A."/>
            <person name="Chen C."/>
            <person name="Yan M."/>
            <person name="Daum C."/>
            <person name="Ng V."/>
            <person name="Clum A."/>
            <person name="Steindorff A."/>
            <person name="Ohm R.A."/>
            <person name="Martin F."/>
            <person name="Silar P."/>
            <person name="Natvig D.O."/>
            <person name="Lalanne C."/>
            <person name="Gautier V."/>
            <person name="Ament-Velasquez S.L."/>
            <person name="Kruys A."/>
            <person name="Hutchinson M.I."/>
            <person name="Powell A.J."/>
            <person name="Barry K."/>
            <person name="Miller A.N."/>
            <person name="Grigoriev I.V."/>
            <person name="Debuchy R."/>
            <person name="Gladieux P."/>
            <person name="Hiltunen Thoren M."/>
            <person name="Johannesson H."/>
        </authorList>
    </citation>
    <scope>NUCLEOTIDE SEQUENCE</scope>
    <source>
        <strain evidence="2">CBS 990.96</strain>
    </source>
</reference>
<dbReference type="AlphaFoldDB" id="A0AAN7BMD2"/>